<organism evidence="2 3">
    <name type="scientific">Actinoplanes italicus</name>
    <dbReference type="NCBI Taxonomy" id="113567"/>
    <lineage>
        <taxon>Bacteria</taxon>
        <taxon>Bacillati</taxon>
        <taxon>Actinomycetota</taxon>
        <taxon>Actinomycetes</taxon>
        <taxon>Micromonosporales</taxon>
        <taxon>Micromonosporaceae</taxon>
        <taxon>Actinoplanes</taxon>
    </lineage>
</organism>
<feature type="transmembrane region" description="Helical" evidence="1">
    <location>
        <begin position="201"/>
        <end position="220"/>
    </location>
</feature>
<dbReference type="OrthoDB" id="4775254at2"/>
<dbReference type="Proteomes" id="UP000239415">
    <property type="component" value="Unassembled WGS sequence"/>
</dbReference>
<proteinExistence type="predicted"/>
<keyword evidence="1" id="KW-1133">Transmembrane helix</keyword>
<feature type="transmembrane region" description="Helical" evidence="1">
    <location>
        <begin position="142"/>
        <end position="166"/>
    </location>
</feature>
<gene>
    <name evidence="2" type="ORF">CLV67_13431</name>
</gene>
<dbReference type="AlphaFoldDB" id="A0A2T0JR78"/>
<dbReference type="InterPro" id="IPR045713">
    <property type="entry name" value="DUF6069"/>
</dbReference>
<protein>
    <submittedName>
        <fullName evidence="2">Uncharacterized protein</fullName>
    </submittedName>
</protein>
<feature type="transmembrane region" description="Helical" evidence="1">
    <location>
        <begin position="178"/>
        <end position="195"/>
    </location>
</feature>
<keyword evidence="1" id="KW-0812">Transmembrane</keyword>
<sequence length="225" mass="23294">MRTLALPGGARVEVVAAEWRHAFAVVTRGRVQLELRDGRPGPVLGRDAAFWLHGTGVRALRNPGRRTATVHIVTPGILEETMTSTDDTAVAVPAAARTRRFPRLAGTGLLATLAAMVLTTAAAALAGAAGADFEIPDGGETIPLPGFAVMTGLFSLVGVVIAAALLRWSPRPAVHFRWTAVTLTVLSFVPSALSGATTTTVLALIALHVVAAAVMIPALTRSLSS</sequence>
<evidence type="ECO:0000256" key="1">
    <source>
        <dbReference type="SAM" id="Phobius"/>
    </source>
</evidence>
<dbReference type="EMBL" id="PVMZ01000034">
    <property type="protein sequence ID" value="PRX10147.1"/>
    <property type="molecule type" value="Genomic_DNA"/>
</dbReference>
<accession>A0A2T0JR78</accession>
<evidence type="ECO:0000313" key="3">
    <source>
        <dbReference type="Proteomes" id="UP000239415"/>
    </source>
</evidence>
<reference evidence="2 3" key="1">
    <citation type="submission" date="2018-03" db="EMBL/GenBank/DDBJ databases">
        <title>Genomic Encyclopedia of Archaeal and Bacterial Type Strains, Phase II (KMG-II): from individual species to whole genera.</title>
        <authorList>
            <person name="Goeker M."/>
        </authorList>
    </citation>
    <scope>NUCLEOTIDE SEQUENCE [LARGE SCALE GENOMIC DNA]</scope>
    <source>
        <strain evidence="2 3">DSM 43146</strain>
    </source>
</reference>
<keyword evidence="1" id="KW-0472">Membrane</keyword>
<dbReference type="Pfam" id="PF19545">
    <property type="entry name" value="DUF6069"/>
    <property type="match status" value="1"/>
</dbReference>
<name>A0A2T0JR78_9ACTN</name>
<evidence type="ECO:0000313" key="2">
    <source>
        <dbReference type="EMBL" id="PRX10147.1"/>
    </source>
</evidence>
<dbReference type="RefSeq" id="WP_106330404.1">
    <property type="nucleotide sequence ID" value="NZ_BOMO01000145.1"/>
</dbReference>
<feature type="transmembrane region" description="Helical" evidence="1">
    <location>
        <begin position="107"/>
        <end position="130"/>
    </location>
</feature>
<keyword evidence="3" id="KW-1185">Reference proteome</keyword>
<comment type="caution">
    <text evidence="2">The sequence shown here is derived from an EMBL/GenBank/DDBJ whole genome shotgun (WGS) entry which is preliminary data.</text>
</comment>